<dbReference type="PANTHER" id="PTHR30462:SF3">
    <property type="entry name" value="INTERMEMBRANE TRANSPORT PROTEIN PQIA"/>
    <property type="match status" value="1"/>
</dbReference>
<evidence type="ECO:0000256" key="3">
    <source>
        <dbReference type="ARBA" id="ARBA00022519"/>
    </source>
</evidence>
<keyword evidence="3" id="KW-0997">Cell inner membrane</keyword>
<dbReference type="InterPro" id="IPR051800">
    <property type="entry name" value="PqiA-PqiB_transport"/>
</dbReference>
<name>A0A6J4P724_9RHOB</name>
<evidence type="ECO:0000256" key="5">
    <source>
        <dbReference type="ARBA" id="ARBA00022989"/>
    </source>
</evidence>
<dbReference type="AlphaFoldDB" id="A0A6J4P724"/>
<evidence type="ECO:0000256" key="7">
    <source>
        <dbReference type="SAM" id="Phobius"/>
    </source>
</evidence>
<accession>A0A6J4P724</accession>
<reference evidence="8" key="1">
    <citation type="submission" date="2020-02" db="EMBL/GenBank/DDBJ databases">
        <authorList>
            <person name="Meier V. D."/>
        </authorList>
    </citation>
    <scope>NUCLEOTIDE SEQUENCE</scope>
    <source>
        <strain evidence="8">AVDCRST_MAG15</strain>
    </source>
</reference>
<evidence type="ECO:0000256" key="2">
    <source>
        <dbReference type="ARBA" id="ARBA00022475"/>
    </source>
</evidence>
<dbReference type="EMBL" id="CADCUU010000203">
    <property type="protein sequence ID" value="CAA9408113.1"/>
    <property type="molecule type" value="Genomic_DNA"/>
</dbReference>
<keyword evidence="2" id="KW-1003">Cell membrane</keyword>
<dbReference type="GO" id="GO:0005886">
    <property type="term" value="C:plasma membrane"/>
    <property type="evidence" value="ECO:0007669"/>
    <property type="project" value="UniProtKB-SubCell"/>
</dbReference>
<dbReference type="PANTHER" id="PTHR30462">
    <property type="entry name" value="INTERMEMBRANE TRANSPORT PROTEIN PQIB-RELATED"/>
    <property type="match status" value="1"/>
</dbReference>
<keyword evidence="6 7" id="KW-0472">Membrane</keyword>
<dbReference type="InterPro" id="IPR007498">
    <property type="entry name" value="PqiA-like"/>
</dbReference>
<evidence type="ECO:0000256" key="6">
    <source>
        <dbReference type="ARBA" id="ARBA00023136"/>
    </source>
</evidence>
<sequence>MALDQPDLIAVTARDAGLVACRRCARVWPIDTPTCAQCGSRLVSRDPKSLSRVWAWWSLGIMAYIPANLWPMLETRLFLTTQDDTIVSGALDLLLHGSAGIAIVILVASVGIPLAKFFAIAFLALSVRRGSRIRAARRMQLYEIVDYIGRWSMIDVFVVAILASLVQLNVVARIDPGPASLAFALSVIFTMLSAQAFDPRLIWDGIEAEARAETAPGAAPEATPPA</sequence>
<gene>
    <name evidence="8" type="ORF">AVDCRST_MAG15-1439</name>
</gene>
<feature type="transmembrane region" description="Helical" evidence="7">
    <location>
        <begin position="93"/>
        <end position="126"/>
    </location>
</feature>
<feature type="transmembrane region" description="Helical" evidence="7">
    <location>
        <begin position="147"/>
        <end position="166"/>
    </location>
</feature>
<proteinExistence type="predicted"/>
<feature type="transmembrane region" description="Helical" evidence="7">
    <location>
        <begin position="178"/>
        <end position="197"/>
    </location>
</feature>
<dbReference type="Pfam" id="PF04403">
    <property type="entry name" value="PqiA"/>
    <property type="match status" value="1"/>
</dbReference>
<keyword evidence="5 7" id="KW-1133">Transmembrane helix</keyword>
<feature type="transmembrane region" description="Helical" evidence="7">
    <location>
        <begin position="54"/>
        <end position="73"/>
    </location>
</feature>
<keyword evidence="4 7" id="KW-0812">Transmembrane</keyword>
<organism evidence="8">
    <name type="scientific">uncultured Rubellimicrobium sp</name>
    <dbReference type="NCBI Taxonomy" id="543078"/>
    <lineage>
        <taxon>Bacteria</taxon>
        <taxon>Pseudomonadati</taxon>
        <taxon>Pseudomonadota</taxon>
        <taxon>Alphaproteobacteria</taxon>
        <taxon>Rhodobacterales</taxon>
        <taxon>Roseobacteraceae</taxon>
        <taxon>Rubellimicrobium</taxon>
        <taxon>environmental samples</taxon>
    </lineage>
</organism>
<evidence type="ECO:0000313" key="8">
    <source>
        <dbReference type="EMBL" id="CAA9408113.1"/>
    </source>
</evidence>
<evidence type="ECO:0000256" key="4">
    <source>
        <dbReference type="ARBA" id="ARBA00022692"/>
    </source>
</evidence>
<comment type="subcellular location">
    <subcellularLocation>
        <location evidence="1">Cell inner membrane</location>
    </subcellularLocation>
</comment>
<protein>
    <submittedName>
        <fullName evidence="8">Paraquat-inducible protein A</fullName>
    </submittedName>
</protein>
<evidence type="ECO:0000256" key="1">
    <source>
        <dbReference type="ARBA" id="ARBA00004533"/>
    </source>
</evidence>